<gene>
    <name evidence="2" type="ORF">EJB05_57543</name>
</gene>
<feature type="non-terminal residue" evidence="2">
    <location>
        <position position="1"/>
    </location>
</feature>
<protein>
    <submittedName>
        <fullName evidence="2">Uncharacterized protein</fullName>
    </submittedName>
</protein>
<reference evidence="2 3" key="1">
    <citation type="journal article" date="2019" name="Sci. Rep.">
        <title>A high-quality genome of Eragrostis curvula grass provides insights into Poaceae evolution and supports new strategies to enhance forage quality.</title>
        <authorList>
            <person name="Carballo J."/>
            <person name="Santos B.A.C.M."/>
            <person name="Zappacosta D."/>
            <person name="Garbus I."/>
            <person name="Selva J.P."/>
            <person name="Gallo C.A."/>
            <person name="Diaz A."/>
            <person name="Albertini E."/>
            <person name="Caccamo M."/>
            <person name="Echenique V."/>
        </authorList>
    </citation>
    <scope>NUCLEOTIDE SEQUENCE [LARGE SCALE GENOMIC DNA]</scope>
    <source>
        <strain evidence="3">cv. Victoria</strain>
        <tissue evidence="2">Leaf</tissue>
    </source>
</reference>
<proteinExistence type="predicted"/>
<sequence>MAAQPSTPLSDQDMAISRGAGLQAGLSAAMATPATAARNERRHQPSHRNLNSVRRARGADWGGDGEYLIGSGRKGRGSGGMRGDEASREALRFFLFSFTRRVDDGLKAIFFLAHLSAREGWSRGGPARPPTTTTTTNCDPVPSLRLAIIRSDRLPVYRPTSSRRSVSNPENASFAGSYKKRIPQWPRKMTILPSSSSSKGLTSLVKFRITESG</sequence>
<dbReference type="Gramene" id="TVT97235">
    <property type="protein sequence ID" value="TVT97235"/>
    <property type="gene ID" value="EJB05_57543"/>
</dbReference>
<evidence type="ECO:0000313" key="3">
    <source>
        <dbReference type="Proteomes" id="UP000324897"/>
    </source>
</evidence>
<dbReference type="AlphaFoldDB" id="A0A5J9SG45"/>
<name>A0A5J9SG45_9POAL</name>
<organism evidence="2 3">
    <name type="scientific">Eragrostis curvula</name>
    <name type="common">weeping love grass</name>
    <dbReference type="NCBI Taxonomy" id="38414"/>
    <lineage>
        <taxon>Eukaryota</taxon>
        <taxon>Viridiplantae</taxon>
        <taxon>Streptophyta</taxon>
        <taxon>Embryophyta</taxon>
        <taxon>Tracheophyta</taxon>
        <taxon>Spermatophyta</taxon>
        <taxon>Magnoliopsida</taxon>
        <taxon>Liliopsida</taxon>
        <taxon>Poales</taxon>
        <taxon>Poaceae</taxon>
        <taxon>PACMAD clade</taxon>
        <taxon>Chloridoideae</taxon>
        <taxon>Eragrostideae</taxon>
        <taxon>Eragrostidinae</taxon>
        <taxon>Eragrostis</taxon>
    </lineage>
</organism>
<comment type="caution">
    <text evidence="2">The sequence shown here is derived from an EMBL/GenBank/DDBJ whole genome shotgun (WGS) entry which is preliminary data.</text>
</comment>
<evidence type="ECO:0000256" key="1">
    <source>
        <dbReference type="SAM" id="MobiDB-lite"/>
    </source>
</evidence>
<feature type="compositionally biased region" description="Low complexity" evidence="1">
    <location>
        <begin position="28"/>
        <end position="37"/>
    </location>
</feature>
<dbReference type="Proteomes" id="UP000324897">
    <property type="component" value="Unassembled WGS sequence"/>
</dbReference>
<evidence type="ECO:0000313" key="2">
    <source>
        <dbReference type="EMBL" id="TVT97235.1"/>
    </source>
</evidence>
<dbReference type="EMBL" id="RWGY01001055">
    <property type="protein sequence ID" value="TVT97235.1"/>
    <property type="molecule type" value="Genomic_DNA"/>
</dbReference>
<keyword evidence="3" id="KW-1185">Reference proteome</keyword>
<feature type="region of interest" description="Disordered" evidence="1">
    <location>
        <begin position="27"/>
        <end position="57"/>
    </location>
</feature>
<accession>A0A5J9SG45</accession>